<name>A0A9W8ICJ4_9FUNG</name>
<evidence type="ECO:0000259" key="4">
    <source>
        <dbReference type="Pfam" id="PF16561"/>
    </source>
</evidence>
<comment type="caution">
    <text evidence="5">The sequence shown here is derived from an EMBL/GenBank/DDBJ whole genome shotgun (WGS) entry which is preliminary data.</text>
</comment>
<dbReference type="Pfam" id="PF16561">
    <property type="entry name" value="AMPK1_CBM"/>
    <property type="match status" value="1"/>
</dbReference>
<organism evidence="5 6">
    <name type="scientific">Coemansia aciculifera</name>
    <dbReference type="NCBI Taxonomy" id="417176"/>
    <lineage>
        <taxon>Eukaryota</taxon>
        <taxon>Fungi</taxon>
        <taxon>Fungi incertae sedis</taxon>
        <taxon>Zoopagomycota</taxon>
        <taxon>Kickxellomycotina</taxon>
        <taxon>Kickxellomycetes</taxon>
        <taxon>Kickxellales</taxon>
        <taxon>Kickxellaceae</taxon>
        <taxon>Coemansia</taxon>
    </lineage>
</organism>
<reference evidence="5" key="1">
    <citation type="submission" date="2022-07" db="EMBL/GenBank/DDBJ databases">
        <title>Phylogenomic reconstructions and comparative analyses of Kickxellomycotina fungi.</title>
        <authorList>
            <person name="Reynolds N.K."/>
            <person name="Stajich J.E."/>
            <person name="Barry K."/>
            <person name="Grigoriev I.V."/>
            <person name="Crous P."/>
            <person name="Smith M.E."/>
        </authorList>
    </citation>
    <scope>NUCLEOTIDE SEQUENCE</scope>
    <source>
        <strain evidence="5">RSA 476</strain>
    </source>
</reference>
<dbReference type="InterPro" id="IPR013783">
    <property type="entry name" value="Ig-like_fold"/>
</dbReference>
<accession>A0A9W8ICJ4</accession>
<dbReference type="EMBL" id="JANBUY010000389">
    <property type="protein sequence ID" value="KAJ2859455.1"/>
    <property type="molecule type" value="Genomic_DNA"/>
</dbReference>
<sequence>MKGSRVVETAIVWADGTAESVAIRGTFSRDSEEWWIQTIPLRREGSNYKVVLGLEPGRYEFKYVINGGEWRVSSMYQIVDDGHGNSNNVIVVALPAANTKAQNEQADTALSIDDEQPMEPGDMQKTYNDSEYTRLLATRPGGQKSVAGYSGIQSSVHDDEDRSSHTAGGGEDEHLAEAAESGSDDDIRRTWSVKRIIVGTLVLLFFGLLGAASALWYD</sequence>
<gene>
    <name evidence="5" type="ORF">GGH94_006098</name>
</gene>
<evidence type="ECO:0000256" key="1">
    <source>
        <dbReference type="ARBA" id="ARBA00010926"/>
    </source>
</evidence>
<evidence type="ECO:0000256" key="2">
    <source>
        <dbReference type="SAM" id="MobiDB-lite"/>
    </source>
</evidence>
<feature type="region of interest" description="Disordered" evidence="2">
    <location>
        <begin position="109"/>
        <end position="128"/>
    </location>
</feature>
<evidence type="ECO:0000256" key="3">
    <source>
        <dbReference type="SAM" id="Phobius"/>
    </source>
</evidence>
<keyword evidence="3" id="KW-0812">Transmembrane</keyword>
<proteinExistence type="inferred from homology"/>
<dbReference type="InterPro" id="IPR050827">
    <property type="entry name" value="CRP1_MDG1_kinase"/>
</dbReference>
<feature type="transmembrane region" description="Helical" evidence="3">
    <location>
        <begin position="196"/>
        <end position="217"/>
    </location>
</feature>
<feature type="region of interest" description="Disordered" evidence="2">
    <location>
        <begin position="154"/>
        <end position="184"/>
    </location>
</feature>
<dbReference type="PANTHER" id="PTHR10343">
    <property type="entry name" value="5'-AMP-ACTIVATED PROTEIN KINASE , BETA SUBUNIT"/>
    <property type="match status" value="1"/>
</dbReference>
<dbReference type="InterPro" id="IPR014756">
    <property type="entry name" value="Ig_E-set"/>
</dbReference>
<dbReference type="InterPro" id="IPR032640">
    <property type="entry name" value="AMPK1_CBM"/>
</dbReference>
<dbReference type="CDD" id="cd02859">
    <property type="entry name" value="E_set_AMPKbeta_like_N"/>
    <property type="match status" value="1"/>
</dbReference>
<protein>
    <recommendedName>
        <fullName evidence="4">AMP-activated protein kinase glycogen-binding domain-containing protein</fullName>
    </recommendedName>
</protein>
<keyword evidence="6" id="KW-1185">Reference proteome</keyword>
<dbReference type="Proteomes" id="UP001140074">
    <property type="component" value="Unassembled WGS sequence"/>
</dbReference>
<keyword evidence="3" id="KW-0472">Membrane</keyword>
<dbReference type="AlphaFoldDB" id="A0A9W8ICJ4"/>
<keyword evidence="3" id="KW-1133">Transmembrane helix</keyword>
<feature type="domain" description="AMP-activated protein kinase glycogen-binding" evidence="4">
    <location>
        <begin position="7"/>
        <end position="93"/>
    </location>
</feature>
<dbReference type="SUPFAM" id="SSF81296">
    <property type="entry name" value="E set domains"/>
    <property type="match status" value="1"/>
</dbReference>
<comment type="similarity">
    <text evidence="1">Belongs to the 5'-AMP-activated protein kinase beta subunit family.</text>
</comment>
<dbReference type="Gene3D" id="2.60.40.10">
    <property type="entry name" value="Immunoglobulins"/>
    <property type="match status" value="1"/>
</dbReference>
<dbReference type="PANTHER" id="PTHR10343:SF84">
    <property type="entry name" value="5'-AMP-ACTIVATED PROTEIN KINASE SUBUNIT BETA-1"/>
    <property type="match status" value="1"/>
</dbReference>
<evidence type="ECO:0000313" key="5">
    <source>
        <dbReference type="EMBL" id="KAJ2859455.1"/>
    </source>
</evidence>
<evidence type="ECO:0000313" key="6">
    <source>
        <dbReference type="Proteomes" id="UP001140074"/>
    </source>
</evidence>